<dbReference type="EMBL" id="CAFBNF010000122">
    <property type="protein sequence ID" value="CAB4946256.1"/>
    <property type="molecule type" value="Genomic_DNA"/>
</dbReference>
<dbReference type="AlphaFoldDB" id="A0A6J7JSA7"/>
<accession>A0A6J7JSA7</accession>
<organism evidence="1">
    <name type="scientific">freshwater metagenome</name>
    <dbReference type="NCBI Taxonomy" id="449393"/>
    <lineage>
        <taxon>unclassified sequences</taxon>
        <taxon>metagenomes</taxon>
        <taxon>ecological metagenomes</taxon>
    </lineage>
</organism>
<reference evidence="1" key="1">
    <citation type="submission" date="2020-05" db="EMBL/GenBank/DDBJ databases">
        <authorList>
            <person name="Chiriac C."/>
            <person name="Salcher M."/>
            <person name="Ghai R."/>
            <person name="Kavagutti S V."/>
        </authorList>
    </citation>
    <scope>NUCLEOTIDE SEQUENCE</scope>
</reference>
<proteinExistence type="predicted"/>
<protein>
    <submittedName>
        <fullName evidence="1">Unannotated protein</fullName>
    </submittedName>
</protein>
<sequence>MTGLPELRVLGSYHRCPDTCSWEAAVVGGADSAHFHDMLVQVERVEN</sequence>
<name>A0A6J7JSA7_9ZZZZ</name>
<evidence type="ECO:0000313" key="1">
    <source>
        <dbReference type="EMBL" id="CAB4946256.1"/>
    </source>
</evidence>
<gene>
    <name evidence="1" type="ORF">UFOPK3773_01146</name>
</gene>